<keyword evidence="2" id="KW-0479">Metal-binding</keyword>
<feature type="domain" description="DDE Tnp4" evidence="3">
    <location>
        <begin position="21"/>
        <end position="101"/>
    </location>
</feature>
<evidence type="ECO:0000313" key="6">
    <source>
        <dbReference type="Proteomes" id="UP000735874"/>
    </source>
</evidence>
<comment type="caution">
    <text evidence="4">The sequence shown here is derived from an EMBL/GenBank/DDBJ whole genome shotgun (WGS) entry which is preliminary data.</text>
</comment>
<name>A0A8T0YQJ1_9STRA</name>
<sequence length="116" mass="13382">MSNVFGFIDGTKNAVCRLSSRPGTKENLQRQVYSGHKRVHCLNYQAVVTPDGLAIHFWRPIEGRRHDVTLLHESKLIDYLEEHKAIFDGYTIYGDPAYGVRCSQIHRLGYIKSWSF</sequence>
<evidence type="ECO:0000256" key="1">
    <source>
        <dbReference type="ARBA" id="ARBA00001968"/>
    </source>
</evidence>
<dbReference type="VEuPathDB" id="FungiDB:PC110_g12239"/>
<dbReference type="Proteomes" id="UP000735874">
    <property type="component" value="Unassembled WGS sequence"/>
</dbReference>
<evidence type="ECO:0000313" key="5">
    <source>
        <dbReference type="EMBL" id="KAG3214783.1"/>
    </source>
</evidence>
<proteinExistence type="predicted"/>
<dbReference type="Pfam" id="PF13359">
    <property type="entry name" value="DDE_Tnp_4"/>
    <property type="match status" value="1"/>
</dbReference>
<gene>
    <name evidence="4" type="ORF">PC113_g15482</name>
    <name evidence="5" type="ORF">PC129_g14319</name>
</gene>
<protein>
    <recommendedName>
        <fullName evidence="3">DDE Tnp4 domain-containing protein</fullName>
    </recommendedName>
</protein>
<dbReference type="GO" id="GO:0046872">
    <property type="term" value="F:metal ion binding"/>
    <property type="evidence" value="ECO:0007669"/>
    <property type="project" value="UniProtKB-KW"/>
</dbReference>
<organism evidence="4 6">
    <name type="scientific">Phytophthora cactorum</name>
    <dbReference type="NCBI Taxonomy" id="29920"/>
    <lineage>
        <taxon>Eukaryota</taxon>
        <taxon>Sar</taxon>
        <taxon>Stramenopiles</taxon>
        <taxon>Oomycota</taxon>
        <taxon>Peronosporomycetes</taxon>
        <taxon>Peronosporales</taxon>
        <taxon>Peronosporaceae</taxon>
        <taxon>Phytophthora</taxon>
    </lineage>
</organism>
<evidence type="ECO:0000313" key="4">
    <source>
        <dbReference type="EMBL" id="KAG2851915.1"/>
    </source>
</evidence>
<dbReference type="EMBL" id="RCMG01000574">
    <property type="protein sequence ID" value="KAG2851915.1"/>
    <property type="molecule type" value="Genomic_DNA"/>
</dbReference>
<evidence type="ECO:0000256" key="2">
    <source>
        <dbReference type="ARBA" id="ARBA00022723"/>
    </source>
</evidence>
<comment type="cofactor">
    <cofactor evidence="1">
        <name>a divalent metal cation</name>
        <dbReference type="ChEBI" id="CHEBI:60240"/>
    </cofactor>
</comment>
<dbReference type="AlphaFoldDB" id="A0A8T0YQJ1"/>
<evidence type="ECO:0000259" key="3">
    <source>
        <dbReference type="Pfam" id="PF13359"/>
    </source>
</evidence>
<dbReference type="Proteomes" id="UP000760860">
    <property type="component" value="Unassembled WGS sequence"/>
</dbReference>
<dbReference type="EMBL" id="RCMV01000610">
    <property type="protein sequence ID" value="KAG3214783.1"/>
    <property type="molecule type" value="Genomic_DNA"/>
</dbReference>
<accession>A0A8T0YQJ1</accession>
<dbReference type="InterPro" id="IPR027806">
    <property type="entry name" value="HARBI1_dom"/>
</dbReference>
<reference evidence="4" key="1">
    <citation type="submission" date="2018-10" db="EMBL/GenBank/DDBJ databases">
        <title>Effector identification in a new, highly contiguous assembly of the strawberry crown rot pathogen Phytophthora cactorum.</title>
        <authorList>
            <person name="Armitage A.D."/>
            <person name="Nellist C.F."/>
            <person name="Bates H."/>
            <person name="Vickerstaff R.J."/>
            <person name="Harrison R.J."/>
        </authorList>
    </citation>
    <scope>NUCLEOTIDE SEQUENCE</scope>
    <source>
        <strain evidence="4">15-7</strain>
        <strain evidence="5">P421</strain>
    </source>
</reference>